<dbReference type="EMBL" id="CP053189">
    <property type="protein sequence ID" value="QJS09109.1"/>
    <property type="molecule type" value="Genomic_DNA"/>
</dbReference>
<dbReference type="AlphaFoldDB" id="A0A6M4PF34"/>
<sequence>MPREIAQQDTYDHIFGSSFNMYGWWGPIRPDWDQRYDAPHGWSVLVPVWDGKHRLRTVLVTHSVILAAMRKIAKGSAKYTTREVVQACQDFLHDPEDADFDANTADEVMQVATLGEVVYC</sequence>
<evidence type="ECO:0000313" key="2">
    <source>
        <dbReference type="Proteomes" id="UP000502641"/>
    </source>
</evidence>
<reference evidence="1 2" key="1">
    <citation type="submission" date="2020-05" db="EMBL/GenBank/DDBJ databases">
        <authorList>
            <person name="Li K."/>
        </authorList>
    </citation>
    <scope>NUCLEOTIDE SEQUENCE [LARGE SCALE GENOMIC DNA]</scope>
    <source>
        <strain evidence="2">jing01</strain>
    </source>
</reference>
<dbReference type="RefSeq" id="WP_171151278.1">
    <property type="nucleotide sequence ID" value="NZ_CP053189.1"/>
</dbReference>
<organism evidence="1 2">
    <name type="scientific">Streptomyces argyrophylli</name>
    <dbReference type="NCBI Taxonomy" id="2726118"/>
    <lineage>
        <taxon>Bacteria</taxon>
        <taxon>Bacillati</taxon>
        <taxon>Actinomycetota</taxon>
        <taxon>Actinomycetes</taxon>
        <taxon>Kitasatosporales</taxon>
        <taxon>Streptomycetaceae</taxon>
        <taxon>Streptomyces</taxon>
    </lineage>
</organism>
<accession>A0A6M4PF34</accession>
<name>A0A6M4PF34_9ACTN</name>
<dbReference type="Proteomes" id="UP000502641">
    <property type="component" value="Chromosome"/>
</dbReference>
<evidence type="ECO:0000313" key="1">
    <source>
        <dbReference type="EMBL" id="QJS09109.1"/>
    </source>
</evidence>
<proteinExistence type="predicted"/>
<protein>
    <submittedName>
        <fullName evidence="1">Uncharacterized protein</fullName>
    </submittedName>
</protein>
<dbReference type="KEGG" id="sarg:HKX69_05915"/>
<keyword evidence="2" id="KW-1185">Reference proteome</keyword>
<gene>
    <name evidence="1" type="ORF">HKX69_05915</name>
</gene>